<comment type="similarity">
    <text evidence="2">Belongs to the UPF0053 family.</text>
</comment>
<dbReference type="InterPro" id="IPR002550">
    <property type="entry name" value="CNNM"/>
</dbReference>
<dbReference type="InterPro" id="IPR036318">
    <property type="entry name" value="FAD-bd_PCMH-like_sf"/>
</dbReference>
<dbReference type="InterPro" id="IPR051676">
    <property type="entry name" value="UPF0053_domain"/>
</dbReference>
<dbReference type="InterPro" id="IPR016169">
    <property type="entry name" value="FAD-bd_PCMH_sub2"/>
</dbReference>
<keyword evidence="5" id="KW-0677">Repeat</keyword>
<evidence type="ECO:0000256" key="4">
    <source>
        <dbReference type="ARBA" id="ARBA00022692"/>
    </source>
</evidence>
<dbReference type="CDD" id="cd04590">
    <property type="entry name" value="CBS_pair_CorC_HlyC_assoc"/>
    <property type="match status" value="1"/>
</dbReference>
<dbReference type="RefSeq" id="WP_209860367.1">
    <property type="nucleotide sequence ID" value="NZ_JAGGLD010000001.1"/>
</dbReference>
<dbReference type="InterPro" id="IPR046342">
    <property type="entry name" value="CBS_dom_sf"/>
</dbReference>
<dbReference type="Gene3D" id="3.30.465.10">
    <property type="match status" value="1"/>
</dbReference>
<feature type="transmembrane region" description="Helical" evidence="11">
    <location>
        <begin position="137"/>
        <end position="160"/>
    </location>
</feature>
<evidence type="ECO:0000256" key="7">
    <source>
        <dbReference type="ARBA" id="ARBA00023122"/>
    </source>
</evidence>
<dbReference type="Proteomes" id="UP001519288">
    <property type="component" value="Unassembled WGS sequence"/>
</dbReference>
<protein>
    <submittedName>
        <fullName evidence="14">CBS domain containing-hemolysin-like protein</fullName>
    </submittedName>
</protein>
<evidence type="ECO:0000256" key="9">
    <source>
        <dbReference type="PROSITE-ProRule" id="PRU00703"/>
    </source>
</evidence>
<feature type="transmembrane region" description="Helical" evidence="11">
    <location>
        <begin position="6"/>
        <end position="31"/>
    </location>
</feature>
<feature type="domain" description="CBS" evidence="12">
    <location>
        <begin position="224"/>
        <end position="285"/>
    </location>
</feature>
<gene>
    <name evidence="14" type="ORF">J2Z69_001400</name>
</gene>
<feature type="transmembrane region" description="Helical" evidence="11">
    <location>
        <begin position="101"/>
        <end position="125"/>
    </location>
</feature>
<dbReference type="PANTHER" id="PTHR43099">
    <property type="entry name" value="UPF0053 PROTEIN YRKA"/>
    <property type="match status" value="1"/>
</dbReference>
<evidence type="ECO:0000259" key="12">
    <source>
        <dbReference type="PROSITE" id="PS51371"/>
    </source>
</evidence>
<accession>A0ABS4JHF4</accession>
<reference evidence="14 15" key="1">
    <citation type="submission" date="2021-03" db="EMBL/GenBank/DDBJ databases">
        <title>Genomic Encyclopedia of Type Strains, Phase IV (KMG-IV): sequencing the most valuable type-strain genomes for metagenomic binning, comparative biology and taxonomic classification.</title>
        <authorList>
            <person name="Goeker M."/>
        </authorList>
    </citation>
    <scope>NUCLEOTIDE SEQUENCE [LARGE SCALE GENOMIC DNA]</scope>
    <source>
        <strain evidence="14 15">DSM 26806</strain>
    </source>
</reference>
<keyword evidence="15" id="KW-1185">Reference proteome</keyword>
<comment type="caution">
    <text evidence="14">The sequence shown here is derived from an EMBL/GenBank/DDBJ whole genome shotgun (WGS) entry which is preliminary data.</text>
</comment>
<dbReference type="EMBL" id="JAGGLD010000001">
    <property type="protein sequence ID" value="MBP2000381.1"/>
    <property type="molecule type" value="Genomic_DNA"/>
</dbReference>
<evidence type="ECO:0000256" key="11">
    <source>
        <dbReference type="SAM" id="Phobius"/>
    </source>
</evidence>
<evidence type="ECO:0000259" key="13">
    <source>
        <dbReference type="PROSITE" id="PS51846"/>
    </source>
</evidence>
<dbReference type="Gene3D" id="3.10.580.10">
    <property type="entry name" value="CBS-domain"/>
    <property type="match status" value="1"/>
</dbReference>
<evidence type="ECO:0000313" key="15">
    <source>
        <dbReference type="Proteomes" id="UP001519288"/>
    </source>
</evidence>
<evidence type="ECO:0000256" key="5">
    <source>
        <dbReference type="ARBA" id="ARBA00022737"/>
    </source>
</evidence>
<dbReference type="Pfam" id="PF01595">
    <property type="entry name" value="CNNM"/>
    <property type="match status" value="1"/>
</dbReference>
<comment type="subcellular location">
    <subcellularLocation>
        <location evidence="1">Cell membrane</location>
        <topology evidence="1">Multi-pass membrane protein</topology>
    </subcellularLocation>
</comment>
<dbReference type="PANTHER" id="PTHR43099:SF2">
    <property type="entry name" value="UPF0053 PROTEIN YRKA"/>
    <property type="match status" value="1"/>
</dbReference>
<dbReference type="PROSITE" id="PS51846">
    <property type="entry name" value="CNNM"/>
    <property type="match status" value="1"/>
</dbReference>
<organism evidence="14 15">
    <name type="scientific">Paenibacillus shirakamiensis</name>
    <dbReference type="NCBI Taxonomy" id="1265935"/>
    <lineage>
        <taxon>Bacteria</taxon>
        <taxon>Bacillati</taxon>
        <taxon>Bacillota</taxon>
        <taxon>Bacilli</taxon>
        <taxon>Bacillales</taxon>
        <taxon>Paenibacillaceae</taxon>
        <taxon>Paenibacillus</taxon>
    </lineage>
</organism>
<evidence type="ECO:0000256" key="6">
    <source>
        <dbReference type="ARBA" id="ARBA00022989"/>
    </source>
</evidence>
<dbReference type="InterPro" id="IPR005170">
    <property type="entry name" value="Transptr-assoc_dom"/>
</dbReference>
<dbReference type="SUPFAM" id="SSF56176">
    <property type="entry name" value="FAD-binding/transporter-associated domain-like"/>
    <property type="match status" value="1"/>
</dbReference>
<dbReference type="SUPFAM" id="SSF54631">
    <property type="entry name" value="CBS-domain pair"/>
    <property type="match status" value="1"/>
</dbReference>
<name>A0ABS4JHF4_9BACL</name>
<proteinExistence type="inferred from homology"/>
<feature type="domain" description="CNNM transmembrane" evidence="13">
    <location>
        <begin position="2"/>
        <end position="205"/>
    </location>
</feature>
<evidence type="ECO:0000256" key="10">
    <source>
        <dbReference type="PROSITE-ProRule" id="PRU01193"/>
    </source>
</evidence>
<feature type="transmembrane region" description="Helical" evidence="11">
    <location>
        <begin position="62"/>
        <end position="81"/>
    </location>
</feature>
<dbReference type="InterPro" id="IPR044751">
    <property type="entry name" value="Ion_transp-like_CBS"/>
</dbReference>
<sequence length="440" mass="49527">MESDSYGLNLVLIAILICLTAFFVAVEFAVVRIRPSRIDQLIAEDKKNAHAVKKVLDNMDGYLSACQLGITITSLGLGWLGEPTMEKILHPLFNKFSIADSISGIISVIIAFALITYLHVVVGELAPKTVAIRKAEWIALITAKPIIWFSKVMFPFIWLLNGSANQLVRIFGIKPASEHEEAHSEEELRIILSESLESGKINQAEYGYVNRIFAFDNLMAKDIMVPRTDMICLYAGKSRQENLQIIKEQQYTRFPVVQESKDNVIGIVNTKQFFLSYEDNPNLDVATLMQPVMAVPEFIHVNTLLKRLQKSGTNMAILIDEYGGTSGLVTIEDILEQIVGEIRDEFDTEEEEDVKVWGPGHILVNGKVSVSEVSSHLSQDLDSGEWDTIGGWLYGQNSELAVGESYIDEDYRYTVRRRMKSRYLLIEIIHKDAVQLPVQL</sequence>
<keyword evidence="7 9" id="KW-0129">CBS domain</keyword>
<dbReference type="PROSITE" id="PS51371">
    <property type="entry name" value="CBS"/>
    <property type="match status" value="2"/>
</dbReference>
<keyword evidence="4 10" id="KW-0812">Transmembrane</keyword>
<dbReference type="Pfam" id="PF03471">
    <property type="entry name" value="CorC_HlyC"/>
    <property type="match status" value="1"/>
</dbReference>
<keyword evidence="8 10" id="KW-0472">Membrane</keyword>
<evidence type="ECO:0000313" key="14">
    <source>
        <dbReference type="EMBL" id="MBP2000381.1"/>
    </source>
</evidence>
<dbReference type="InterPro" id="IPR000644">
    <property type="entry name" value="CBS_dom"/>
</dbReference>
<feature type="domain" description="CBS" evidence="12">
    <location>
        <begin position="288"/>
        <end position="345"/>
    </location>
</feature>
<evidence type="ECO:0000256" key="3">
    <source>
        <dbReference type="ARBA" id="ARBA00022475"/>
    </source>
</evidence>
<evidence type="ECO:0000256" key="2">
    <source>
        <dbReference type="ARBA" id="ARBA00006337"/>
    </source>
</evidence>
<keyword evidence="6 10" id="KW-1133">Transmembrane helix</keyword>
<evidence type="ECO:0000256" key="1">
    <source>
        <dbReference type="ARBA" id="ARBA00004651"/>
    </source>
</evidence>
<dbReference type="Pfam" id="PF00571">
    <property type="entry name" value="CBS"/>
    <property type="match status" value="2"/>
</dbReference>
<evidence type="ECO:0000256" key="8">
    <source>
        <dbReference type="ARBA" id="ARBA00023136"/>
    </source>
</evidence>
<keyword evidence="3" id="KW-1003">Cell membrane</keyword>